<dbReference type="SUPFAM" id="SSF51735">
    <property type="entry name" value="NAD(P)-binding Rossmann-fold domains"/>
    <property type="match status" value="1"/>
</dbReference>
<keyword evidence="5" id="KW-1185">Reference proteome</keyword>
<organism evidence="4 5">
    <name type="scientific">Tumebacillus lacus</name>
    <dbReference type="NCBI Taxonomy" id="2995335"/>
    <lineage>
        <taxon>Bacteria</taxon>
        <taxon>Bacillati</taxon>
        <taxon>Bacillota</taxon>
        <taxon>Bacilli</taxon>
        <taxon>Bacillales</taxon>
        <taxon>Alicyclobacillaceae</taxon>
        <taxon>Tumebacillus</taxon>
    </lineage>
</organism>
<evidence type="ECO:0000256" key="1">
    <source>
        <dbReference type="ARBA" id="ARBA00023002"/>
    </source>
</evidence>
<dbReference type="PROSITE" id="PS00671">
    <property type="entry name" value="D_2_HYDROXYACID_DH_3"/>
    <property type="match status" value="1"/>
</dbReference>
<evidence type="ECO:0000313" key="5">
    <source>
        <dbReference type="Proteomes" id="UP001208017"/>
    </source>
</evidence>
<accession>A0ABT3X104</accession>
<dbReference type="PANTHER" id="PTHR43333">
    <property type="entry name" value="2-HACID_DH_C DOMAIN-CONTAINING PROTEIN"/>
    <property type="match status" value="1"/>
</dbReference>
<proteinExistence type="predicted"/>
<dbReference type="Proteomes" id="UP001208017">
    <property type="component" value="Unassembled WGS sequence"/>
</dbReference>
<dbReference type="RefSeq" id="WP_267151843.1">
    <property type="nucleotide sequence ID" value="NZ_JAPMLT010000005.1"/>
</dbReference>
<reference evidence="4 5" key="1">
    <citation type="submission" date="2022-11" db="EMBL/GenBank/DDBJ databases">
        <title>Study of microbial diversity in lake waters.</title>
        <authorList>
            <person name="Zhang J."/>
        </authorList>
    </citation>
    <scope>NUCLEOTIDE SEQUENCE [LARGE SCALE GENOMIC DNA]</scope>
    <source>
        <strain evidence="4 5">DT12</strain>
    </source>
</reference>
<feature type="domain" description="D-isomer specific 2-hydroxyacid dehydrogenase NAD-binding" evidence="3">
    <location>
        <begin position="105"/>
        <end position="279"/>
    </location>
</feature>
<protein>
    <submittedName>
        <fullName evidence="4">D-2-hydroxyacid dehydrogenase</fullName>
    </submittedName>
</protein>
<dbReference type="EMBL" id="JAPMLT010000005">
    <property type="protein sequence ID" value="MCX7570594.1"/>
    <property type="molecule type" value="Genomic_DNA"/>
</dbReference>
<dbReference type="Gene3D" id="3.40.50.720">
    <property type="entry name" value="NAD(P)-binding Rossmann-like Domain"/>
    <property type="match status" value="2"/>
</dbReference>
<dbReference type="InterPro" id="IPR029753">
    <property type="entry name" value="D-isomer_DH_CS"/>
</dbReference>
<gene>
    <name evidence="4" type="ORF">OS242_11525</name>
</gene>
<evidence type="ECO:0000259" key="3">
    <source>
        <dbReference type="Pfam" id="PF02826"/>
    </source>
</evidence>
<comment type="caution">
    <text evidence="4">The sequence shown here is derived from an EMBL/GenBank/DDBJ whole genome shotgun (WGS) entry which is preliminary data.</text>
</comment>
<evidence type="ECO:0000256" key="2">
    <source>
        <dbReference type="ARBA" id="ARBA00023027"/>
    </source>
</evidence>
<dbReference type="SUPFAM" id="SSF52283">
    <property type="entry name" value="Formate/glycerate dehydrogenase catalytic domain-like"/>
    <property type="match status" value="1"/>
</dbReference>
<keyword evidence="2" id="KW-0520">NAD</keyword>
<dbReference type="Pfam" id="PF02826">
    <property type="entry name" value="2-Hacid_dh_C"/>
    <property type="match status" value="1"/>
</dbReference>
<dbReference type="CDD" id="cd05300">
    <property type="entry name" value="2-Hacid_dh_1"/>
    <property type="match status" value="1"/>
</dbReference>
<dbReference type="InterPro" id="IPR006140">
    <property type="entry name" value="D-isomer_DH_NAD-bd"/>
</dbReference>
<dbReference type="InterPro" id="IPR036291">
    <property type="entry name" value="NAD(P)-bd_dom_sf"/>
</dbReference>
<dbReference type="PANTHER" id="PTHR43333:SF1">
    <property type="entry name" value="D-ISOMER SPECIFIC 2-HYDROXYACID DEHYDROGENASE NAD-BINDING DOMAIN-CONTAINING PROTEIN"/>
    <property type="match status" value="1"/>
</dbReference>
<keyword evidence="1" id="KW-0560">Oxidoreductase</keyword>
<name>A0ABT3X104_9BACL</name>
<sequence>MKTLVTTCPVSDKHLAKIREIAPDLDIHVFPSIGDAQDMLPSAEILITYGEDLTPEHIGVCTQLKWIHVISAGLELMPFPEIAARDILVTNARGIHIIPMAEYTLGMILMFSRRFAELYRNQLDRNWDRTIRIDELHGQTLGVIGAGAIGTEIAKRAQAFGMKTLGVATTAREQEGFDEMFGRDGMDEVLQRSDFAVVIVPLTPDTDRLIDEREIGLMKSTAVLINISRGRVVEEAALLDALQTGKIRGAGLDVFEQEPLQKDHPFWGMDNVVLTPHLSSRSPHYMERALAIFRHNLRVTRAGEGDLQNKIDPVKGY</sequence>
<evidence type="ECO:0000313" key="4">
    <source>
        <dbReference type="EMBL" id="MCX7570594.1"/>
    </source>
</evidence>